<dbReference type="RefSeq" id="WP_246180993.1">
    <property type="nucleotide sequence ID" value="NZ_BJXA01000029.1"/>
</dbReference>
<feature type="region of interest" description="Disordered" evidence="1">
    <location>
        <begin position="230"/>
        <end position="264"/>
    </location>
</feature>
<comment type="caution">
    <text evidence="2">The sequence shown here is derived from an EMBL/GenBank/DDBJ whole genome shotgun (WGS) entry which is preliminary data.</text>
</comment>
<evidence type="ECO:0000313" key="3">
    <source>
        <dbReference type="Proteomes" id="UP000321424"/>
    </source>
</evidence>
<dbReference type="EMBL" id="BJXA01000029">
    <property type="protein sequence ID" value="GEM39844.1"/>
    <property type="molecule type" value="Genomic_DNA"/>
</dbReference>
<gene>
    <name evidence="2" type="ORF">NN4_43630</name>
</gene>
<feature type="compositionally biased region" description="Basic and acidic residues" evidence="1">
    <location>
        <begin position="64"/>
        <end position="82"/>
    </location>
</feature>
<name>A0A511MGR5_9NOCA</name>
<dbReference type="AlphaFoldDB" id="A0A511MGR5"/>
<feature type="region of interest" description="Disordered" evidence="1">
    <location>
        <begin position="1"/>
        <end position="135"/>
    </location>
</feature>
<sequence>MSERSGGFFRRGGRDGSGDSAESQGPRGSEAGSGDSTAHGSDQDVDGLSATDDRTAGRSGWRGNRSDSGDDRTAESSGRDAEEPATPGDRTAGSSGPGPREDRTAGGSGRGAEDAAHAESQSQSGGRSKGTAAEDDPIDGLAEFAAELKLLAESVLERVEPVLRQAADGQVEWSSCNWCPVCAAAALMRGQHHEVLQSVADHGTAIVTVLREALAGVPVEPVMPEYDPARHQHNHGVPTDSTPTGTEPTAGHHTSRTGTRSRYVSIPVTIKA</sequence>
<reference evidence="2 3" key="1">
    <citation type="submission" date="2019-07" db="EMBL/GenBank/DDBJ databases">
        <title>Whole genome shotgun sequence of Nocardia ninae NBRC 108245.</title>
        <authorList>
            <person name="Hosoyama A."/>
            <person name="Uohara A."/>
            <person name="Ohji S."/>
            <person name="Ichikawa N."/>
        </authorList>
    </citation>
    <scope>NUCLEOTIDE SEQUENCE [LARGE SCALE GENOMIC DNA]</scope>
    <source>
        <strain evidence="2 3">NBRC 108245</strain>
    </source>
</reference>
<organism evidence="2 3">
    <name type="scientific">Nocardia ninae NBRC 108245</name>
    <dbReference type="NCBI Taxonomy" id="1210091"/>
    <lineage>
        <taxon>Bacteria</taxon>
        <taxon>Bacillati</taxon>
        <taxon>Actinomycetota</taxon>
        <taxon>Actinomycetes</taxon>
        <taxon>Mycobacteriales</taxon>
        <taxon>Nocardiaceae</taxon>
        <taxon>Nocardia</taxon>
    </lineage>
</organism>
<evidence type="ECO:0000256" key="1">
    <source>
        <dbReference type="SAM" id="MobiDB-lite"/>
    </source>
</evidence>
<proteinExistence type="predicted"/>
<accession>A0A511MGR5</accession>
<evidence type="ECO:0000313" key="2">
    <source>
        <dbReference type="EMBL" id="GEM39844.1"/>
    </source>
</evidence>
<keyword evidence="3" id="KW-1185">Reference proteome</keyword>
<dbReference type="Proteomes" id="UP000321424">
    <property type="component" value="Unassembled WGS sequence"/>
</dbReference>
<protein>
    <submittedName>
        <fullName evidence="2">Uncharacterized protein</fullName>
    </submittedName>
</protein>